<evidence type="ECO:0000313" key="6">
    <source>
        <dbReference type="Proteomes" id="UP000821837"/>
    </source>
</evidence>
<dbReference type="PANTHER" id="PTHR11733:SF241">
    <property type="entry name" value="GH26575P-RELATED"/>
    <property type="match status" value="1"/>
</dbReference>
<protein>
    <recommendedName>
        <fullName evidence="4">Peptidase M13 N-terminal domain-containing protein</fullName>
    </recommendedName>
</protein>
<dbReference type="GO" id="GO:0016485">
    <property type="term" value="P:protein processing"/>
    <property type="evidence" value="ECO:0007669"/>
    <property type="project" value="TreeGrafter"/>
</dbReference>
<dbReference type="GO" id="GO:0004222">
    <property type="term" value="F:metalloendopeptidase activity"/>
    <property type="evidence" value="ECO:0007669"/>
    <property type="project" value="InterPro"/>
</dbReference>
<evidence type="ECO:0000256" key="2">
    <source>
        <dbReference type="SAM" id="MobiDB-lite"/>
    </source>
</evidence>
<dbReference type="EMBL" id="JABSTV010001245">
    <property type="protein sequence ID" value="KAH7982423.1"/>
    <property type="molecule type" value="Genomic_DNA"/>
</dbReference>
<reference evidence="5" key="1">
    <citation type="journal article" date="2020" name="Cell">
        <title>Large-Scale Comparative Analyses of Tick Genomes Elucidate Their Genetic Diversity and Vector Capacities.</title>
        <authorList>
            <consortium name="Tick Genome and Microbiome Consortium (TIGMIC)"/>
            <person name="Jia N."/>
            <person name="Wang J."/>
            <person name="Shi W."/>
            <person name="Du L."/>
            <person name="Sun Y."/>
            <person name="Zhan W."/>
            <person name="Jiang J.F."/>
            <person name="Wang Q."/>
            <person name="Zhang B."/>
            <person name="Ji P."/>
            <person name="Bell-Sakyi L."/>
            <person name="Cui X.M."/>
            <person name="Yuan T.T."/>
            <person name="Jiang B.G."/>
            <person name="Yang W.F."/>
            <person name="Lam T.T."/>
            <person name="Chang Q.C."/>
            <person name="Ding S.J."/>
            <person name="Wang X.J."/>
            <person name="Zhu J.G."/>
            <person name="Ruan X.D."/>
            <person name="Zhao L."/>
            <person name="Wei J.T."/>
            <person name="Ye R.Z."/>
            <person name="Que T.C."/>
            <person name="Du C.H."/>
            <person name="Zhou Y.H."/>
            <person name="Cheng J.X."/>
            <person name="Dai P.F."/>
            <person name="Guo W.B."/>
            <person name="Han X.H."/>
            <person name="Huang E.J."/>
            <person name="Li L.F."/>
            <person name="Wei W."/>
            <person name="Gao Y.C."/>
            <person name="Liu J.Z."/>
            <person name="Shao H.Z."/>
            <person name="Wang X."/>
            <person name="Wang C.C."/>
            <person name="Yang T.C."/>
            <person name="Huo Q.B."/>
            <person name="Li W."/>
            <person name="Chen H.Y."/>
            <person name="Chen S.E."/>
            <person name="Zhou L.G."/>
            <person name="Ni X.B."/>
            <person name="Tian J.H."/>
            <person name="Sheng Y."/>
            <person name="Liu T."/>
            <person name="Pan Y.S."/>
            <person name="Xia L.Y."/>
            <person name="Li J."/>
            <person name="Zhao F."/>
            <person name="Cao W.C."/>
        </authorList>
    </citation>
    <scope>NUCLEOTIDE SEQUENCE</scope>
    <source>
        <strain evidence="5">Rsan-2018</strain>
    </source>
</reference>
<dbReference type="PANTHER" id="PTHR11733">
    <property type="entry name" value="ZINC METALLOPROTEASE FAMILY M13 NEPRILYSIN-RELATED"/>
    <property type="match status" value="1"/>
</dbReference>
<feature type="region of interest" description="Disordered" evidence="2">
    <location>
        <begin position="699"/>
        <end position="732"/>
    </location>
</feature>
<dbReference type="AlphaFoldDB" id="A0A9D4QH64"/>
<dbReference type="Pfam" id="PF05649">
    <property type="entry name" value="Peptidase_M13_N"/>
    <property type="match status" value="1"/>
</dbReference>
<dbReference type="VEuPathDB" id="VectorBase:RSAN_053471"/>
<evidence type="ECO:0000259" key="4">
    <source>
        <dbReference type="Pfam" id="PF05649"/>
    </source>
</evidence>
<dbReference type="GO" id="GO:0005886">
    <property type="term" value="C:plasma membrane"/>
    <property type="evidence" value="ECO:0007669"/>
    <property type="project" value="TreeGrafter"/>
</dbReference>
<comment type="similarity">
    <text evidence="1">Belongs to the peptidase M13 family.</text>
</comment>
<name>A0A9D4QH64_RHISA</name>
<dbReference type="InterPro" id="IPR000718">
    <property type="entry name" value="Peptidase_M13"/>
</dbReference>
<reference evidence="5" key="2">
    <citation type="submission" date="2021-09" db="EMBL/GenBank/DDBJ databases">
        <authorList>
            <person name="Jia N."/>
            <person name="Wang J."/>
            <person name="Shi W."/>
            <person name="Du L."/>
            <person name="Sun Y."/>
            <person name="Zhan W."/>
            <person name="Jiang J."/>
            <person name="Wang Q."/>
            <person name="Zhang B."/>
            <person name="Ji P."/>
            <person name="Sakyi L.B."/>
            <person name="Cui X."/>
            <person name="Yuan T."/>
            <person name="Jiang B."/>
            <person name="Yang W."/>
            <person name="Lam T.T.-Y."/>
            <person name="Chang Q."/>
            <person name="Ding S."/>
            <person name="Wang X."/>
            <person name="Zhu J."/>
            <person name="Ruan X."/>
            <person name="Zhao L."/>
            <person name="Wei J."/>
            <person name="Que T."/>
            <person name="Du C."/>
            <person name="Cheng J."/>
            <person name="Dai P."/>
            <person name="Han X."/>
            <person name="Huang E."/>
            <person name="Gao Y."/>
            <person name="Liu J."/>
            <person name="Shao H."/>
            <person name="Ye R."/>
            <person name="Li L."/>
            <person name="Wei W."/>
            <person name="Wang X."/>
            <person name="Wang C."/>
            <person name="Huo Q."/>
            <person name="Li W."/>
            <person name="Guo W."/>
            <person name="Chen H."/>
            <person name="Chen S."/>
            <person name="Zhou L."/>
            <person name="Zhou L."/>
            <person name="Ni X."/>
            <person name="Tian J."/>
            <person name="Zhou Y."/>
            <person name="Sheng Y."/>
            <person name="Liu T."/>
            <person name="Pan Y."/>
            <person name="Xia L."/>
            <person name="Li J."/>
            <person name="Zhao F."/>
            <person name="Cao W."/>
        </authorList>
    </citation>
    <scope>NUCLEOTIDE SEQUENCE</scope>
    <source>
        <strain evidence="5">Rsan-2018</strain>
        <tissue evidence="5">Larvae</tissue>
    </source>
</reference>
<evidence type="ECO:0000313" key="5">
    <source>
        <dbReference type="EMBL" id="KAH7982423.1"/>
    </source>
</evidence>
<dbReference type="VEuPathDB" id="VectorBase:RSAN_027891"/>
<dbReference type="PROSITE" id="PS51885">
    <property type="entry name" value="NEPRILYSIN"/>
    <property type="match status" value="2"/>
</dbReference>
<dbReference type="InterPro" id="IPR008753">
    <property type="entry name" value="Peptidase_M13_N"/>
</dbReference>
<gene>
    <name evidence="5" type="ORF">HPB52_004694</name>
</gene>
<keyword evidence="3" id="KW-1133">Transmembrane helix</keyword>
<keyword evidence="3" id="KW-0812">Transmembrane</keyword>
<keyword evidence="3" id="KW-0472">Membrane</keyword>
<proteinExistence type="inferred from homology"/>
<feature type="transmembrane region" description="Helical" evidence="3">
    <location>
        <begin position="830"/>
        <end position="853"/>
    </location>
</feature>
<feature type="domain" description="Peptidase M13 N-terminal" evidence="4">
    <location>
        <begin position="114"/>
        <end position="448"/>
    </location>
</feature>
<dbReference type="InterPro" id="IPR042089">
    <property type="entry name" value="Peptidase_M13_dom_2"/>
</dbReference>
<organism evidence="5 6">
    <name type="scientific">Rhipicephalus sanguineus</name>
    <name type="common">Brown dog tick</name>
    <name type="synonym">Ixodes sanguineus</name>
    <dbReference type="NCBI Taxonomy" id="34632"/>
    <lineage>
        <taxon>Eukaryota</taxon>
        <taxon>Metazoa</taxon>
        <taxon>Ecdysozoa</taxon>
        <taxon>Arthropoda</taxon>
        <taxon>Chelicerata</taxon>
        <taxon>Arachnida</taxon>
        <taxon>Acari</taxon>
        <taxon>Parasitiformes</taxon>
        <taxon>Ixodida</taxon>
        <taxon>Ixodoidea</taxon>
        <taxon>Ixodidae</taxon>
        <taxon>Rhipicephalinae</taxon>
        <taxon>Rhipicephalus</taxon>
        <taxon>Rhipicephalus</taxon>
    </lineage>
</organism>
<evidence type="ECO:0000256" key="3">
    <source>
        <dbReference type="SAM" id="Phobius"/>
    </source>
</evidence>
<keyword evidence="6" id="KW-1185">Reference proteome</keyword>
<sequence>MEPFRDTGGQLGTLRGGTAATRIARELLEEEERARQGMEHTHVSIKGDTQRAPKNYGARTVITSSAVATLMCTALFVCLRWNMDRSYPEPLCSGPGCEAYARLLEEITNRSAKPCHDFHGYVCTRRRGNQPLSGRELALRGFREHVVAAAASLPDTESPCPAALGAARLYKLCEDIVLKKKTETEELKKLLKDVGSEWPNVDRKPDLLKLVLHLSVIARWDMPLQVTADANDDGVVAIRIRPSKNFETAMKIRLQLARLNRYKSHYYLLRESFHAEETRTVVFEKLQALENVAVPSLKRYLFASSNHNYAQVELPNTSLLSPYLTTDVWNQTLTAVFGELTSRTLVRVENWAFLKSLFELKGRMGEQYASWYISWCAVMLISSMTNSEAIENAYTNFEQALNAHRDSCFDMAHRAFGYAFYAPHVGELANPNARLEVSQINARIRSAMGLIAAGWVLEDSVSAIKASDPQKLYQEVFKSSPQRLRLAFAPHPNLTGTLTVDWRLAMEALDGSVASDIQPRFSRQEWHDLIVPANGSYQITLMPYAMELPLFHMDAPLSLKYAGLGFQMATTLSSMLFSKEAFGGDKSRSDKFVSGARCLEADQAFRHRGLGDSYGQLLQLISLKTCWTALNFARDAPDSIPQSTLSGFSDAQAFFVVWCYMECGTRMARQHCNELLRHSPEFARAFSCKKGDPMVAQRRRRSAVWPRTMKSGTASNPPSNPASHASASAPVSFRDDDVCREPHSDGHACTKRHPVPQPNEPYDMLFETSDEGFLPSREMAPIYEYYRSTVQREFTTAETPVAGSGTTKSQISGPVRRLIIERHDHSFRNLMMAFCLAVVASAIVVSAFVAFYVSKRTSVRLLTECTSQVCLQYEALVSSLLNASIAPCEDFYTHVCGSWSSDPSKLSVSDAALTTYQRSLSRQALLQSVPPSGQTPEQKATKMFTACYSVVDKNVSYVESIRKVMEDAGLPWPHLAEAATW</sequence>
<comment type="caution">
    <text evidence="5">The sequence shown here is derived from an EMBL/GenBank/DDBJ whole genome shotgun (WGS) entry which is preliminary data.</text>
</comment>
<dbReference type="Gene3D" id="3.40.390.10">
    <property type="entry name" value="Collagenase (Catalytic Domain)"/>
    <property type="match status" value="3"/>
</dbReference>
<dbReference type="InterPro" id="IPR024079">
    <property type="entry name" value="MetalloPept_cat_dom_sf"/>
</dbReference>
<dbReference type="SUPFAM" id="SSF55486">
    <property type="entry name" value="Metalloproteases ('zincins'), catalytic domain"/>
    <property type="match status" value="2"/>
</dbReference>
<dbReference type="Proteomes" id="UP000821837">
    <property type="component" value="Chromosome 1"/>
</dbReference>
<feature type="compositionally biased region" description="Low complexity" evidence="2">
    <location>
        <begin position="714"/>
        <end position="730"/>
    </location>
</feature>
<accession>A0A9D4QH64</accession>
<dbReference type="Gene3D" id="1.10.1380.10">
    <property type="entry name" value="Neutral endopeptidase , domain2"/>
    <property type="match status" value="2"/>
</dbReference>
<evidence type="ECO:0000256" key="1">
    <source>
        <dbReference type="ARBA" id="ARBA00007357"/>
    </source>
</evidence>